<sequence length="735" mass="74798">MALYVPPHKRGAGALAAERSPAALASRRGRSRACDDASGPAGGAHGAVREMELPALELFGPVEDAREPEVLVRAQRGALPASFAASLCALPFVLPAQAGGAADADAEPLVDSAAARAAAALRADGEARLVMRWSDAHVDQLLCGWLAATPARACASVAFASSLSRPQRALVHEAAERAQLGSVSVGVGRDRAVTVTRQPAERQPRTGACAPDGDGREAAWARVVWRWAQLEPERCWWHLSQNEVAHLLAAKPRGDADSPLRAALDGLVARHTRALRLCDLLAAGELAQAEDLARGDGQSQPHGDAPGLVGCACAYAAAAFAQVDGADSARCGTRVGVGEGGAACGGGSGNGGGSAGGGSCGVHAESPLHALVRAVPVLAARCSCAARKGGPCCARAVCARVGALFEWLLCAEGGAAVRFVDARDSAGRTALQLVDGLGDGLGDGLQRRDSCVYEFERLAQQLRKALLLRGANASLPLLARAPGSARTRPLARAPAPPRFAAAARAPAGACAHGRTAAARGAPAGVASECAAGHSALPPDAARAPAAAAAPPRSADCAEHPRSADCAEHPRSADCAEHPARPRTASPPPSPPPACVGSVPRSRQPLAASQPEGDACAMASHSAPSGARACGRACCGGVTVERQSRLFQQIVAIQRDRRAFDESVDARKRHLQRWQSHSRIMLGPTSGAVDGARAGLAAGHAPGPALGCAAARQPCSDVARGDGDGFSCASRRHSSD</sequence>
<dbReference type="InterPro" id="IPR001374">
    <property type="entry name" value="R3H_dom"/>
</dbReference>
<gene>
    <name evidence="3" type="ORF">KFE25_005290</name>
</gene>
<dbReference type="Pfam" id="PF01424">
    <property type="entry name" value="R3H"/>
    <property type="match status" value="1"/>
</dbReference>
<feature type="compositionally biased region" description="Low complexity" evidence="1">
    <location>
        <begin position="536"/>
        <end position="554"/>
    </location>
</feature>
<feature type="region of interest" description="Disordered" evidence="1">
    <location>
        <begin position="536"/>
        <end position="610"/>
    </location>
</feature>
<dbReference type="InterPro" id="IPR036867">
    <property type="entry name" value="R3H_dom_sf"/>
</dbReference>
<organism evidence="3 4">
    <name type="scientific">Diacronema lutheri</name>
    <name type="common">Unicellular marine alga</name>
    <name type="synonym">Monochrysis lutheri</name>
    <dbReference type="NCBI Taxonomy" id="2081491"/>
    <lineage>
        <taxon>Eukaryota</taxon>
        <taxon>Haptista</taxon>
        <taxon>Haptophyta</taxon>
        <taxon>Pavlovophyceae</taxon>
        <taxon>Pavlovales</taxon>
        <taxon>Pavlovaceae</taxon>
        <taxon>Diacronema</taxon>
    </lineage>
</organism>
<keyword evidence="4" id="KW-1185">Reference proteome</keyword>
<dbReference type="CDD" id="cd02325">
    <property type="entry name" value="R3H"/>
    <property type="match status" value="1"/>
</dbReference>
<evidence type="ECO:0000259" key="2">
    <source>
        <dbReference type="Pfam" id="PF01424"/>
    </source>
</evidence>
<proteinExistence type="predicted"/>
<evidence type="ECO:0000256" key="1">
    <source>
        <dbReference type="SAM" id="MobiDB-lite"/>
    </source>
</evidence>
<dbReference type="AlphaFoldDB" id="A0A8J5XPQ0"/>
<dbReference type="SUPFAM" id="SSF82708">
    <property type="entry name" value="R3H domain"/>
    <property type="match status" value="1"/>
</dbReference>
<dbReference type="GO" id="GO:0003676">
    <property type="term" value="F:nucleic acid binding"/>
    <property type="evidence" value="ECO:0007669"/>
    <property type="project" value="InterPro"/>
</dbReference>
<dbReference type="Proteomes" id="UP000751190">
    <property type="component" value="Unassembled WGS sequence"/>
</dbReference>
<feature type="domain" description="R3H" evidence="2">
    <location>
        <begin position="156"/>
        <end position="197"/>
    </location>
</feature>
<comment type="caution">
    <text evidence="3">The sequence shown here is derived from an EMBL/GenBank/DDBJ whole genome shotgun (WGS) entry which is preliminary data.</text>
</comment>
<feature type="compositionally biased region" description="Pro residues" evidence="1">
    <location>
        <begin position="584"/>
        <end position="593"/>
    </location>
</feature>
<reference evidence="3" key="1">
    <citation type="submission" date="2021-05" db="EMBL/GenBank/DDBJ databases">
        <title>The genome of the haptophyte Pavlova lutheri (Diacronema luteri, Pavlovales) - a model for lipid biosynthesis in eukaryotic algae.</title>
        <authorList>
            <person name="Hulatt C.J."/>
            <person name="Posewitz M.C."/>
        </authorList>
    </citation>
    <scope>NUCLEOTIDE SEQUENCE</scope>
    <source>
        <strain evidence="3">NIVA-4/92</strain>
    </source>
</reference>
<feature type="compositionally biased region" description="Basic and acidic residues" evidence="1">
    <location>
        <begin position="555"/>
        <end position="579"/>
    </location>
</feature>
<feature type="region of interest" description="Disordered" evidence="1">
    <location>
        <begin position="26"/>
        <end position="46"/>
    </location>
</feature>
<dbReference type="Gene3D" id="3.30.1370.50">
    <property type="entry name" value="R3H-like domain"/>
    <property type="match status" value="1"/>
</dbReference>
<name>A0A8J5XPQ0_DIALT</name>
<accession>A0A8J5XPQ0</accession>
<evidence type="ECO:0000313" key="3">
    <source>
        <dbReference type="EMBL" id="KAG8465720.1"/>
    </source>
</evidence>
<protein>
    <recommendedName>
        <fullName evidence="2">R3H domain-containing protein</fullName>
    </recommendedName>
</protein>
<evidence type="ECO:0000313" key="4">
    <source>
        <dbReference type="Proteomes" id="UP000751190"/>
    </source>
</evidence>
<dbReference type="EMBL" id="JAGTXO010000009">
    <property type="protein sequence ID" value="KAG8465720.1"/>
    <property type="molecule type" value="Genomic_DNA"/>
</dbReference>